<name>A0ABM0J3C3_ECHTE</name>
<dbReference type="Pfam" id="PF00059">
    <property type="entry name" value="Lectin_C"/>
    <property type="match status" value="1"/>
</dbReference>
<keyword evidence="2" id="KW-1015">Disulfide bond</keyword>
<proteinExistence type="predicted"/>
<evidence type="ECO:0000256" key="2">
    <source>
        <dbReference type="ARBA" id="ARBA00023157"/>
    </source>
</evidence>
<keyword evidence="5" id="KW-1185">Reference proteome</keyword>
<evidence type="ECO:0000313" key="6">
    <source>
        <dbReference type="RefSeq" id="XP_004713907.1"/>
    </source>
</evidence>
<dbReference type="PANTHER" id="PTHR22803">
    <property type="entry name" value="MANNOSE, PHOSPHOLIPASE, LECTIN RECEPTOR RELATED"/>
    <property type="match status" value="1"/>
</dbReference>
<dbReference type="SMART" id="SM00034">
    <property type="entry name" value="CLECT"/>
    <property type="match status" value="1"/>
</dbReference>
<sequence length="175" mass="19227">MPSPMALPSLSWILLSSLVILSQVQGEDSPMELPSERISCPKGSKAYGSYCYALFLTPKPWTDADIACQKRPSGHLVSVLSAAEGSFVASLVKSTSNTKENIWIGFHDPTMGSEPDFGGWEWSSTDLVTYSAWDEETCSNSSPDFCASLSANKGFQKWQRYGCEKALPYVCKFKD</sequence>
<dbReference type="PROSITE" id="PS00615">
    <property type="entry name" value="C_TYPE_LECTIN_1"/>
    <property type="match status" value="1"/>
</dbReference>
<organism evidence="5 6">
    <name type="scientific">Echinops telfairi</name>
    <name type="common">Lesser hedgehog tenrec</name>
    <dbReference type="NCBI Taxonomy" id="9371"/>
    <lineage>
        <taxon>Eukaryota</taxon>
        <taxon>Metazoa</taxon>
        <taxon>Chordata</taxon>
        <taxon>Craniata</taxon>
        <taxon>Vertebrata</taxon>
        <taxon>Euteleostomi</taxon>
        <taxon>Mammalia</taxon>
        <taxon>Eutheria</taxon>
        <taxon>Afrotheria</taxon>
        <taxon>Tenrecidae</taxon>
        <taxon>Tenrecinae</taxon>
        <taxon>Echinops</taxon>
    </lineage>
</organism>
<feature type="domain" description="C-type lectin" evidence="4">
    <location>
        <begin position="47"/>
        <end position="172"/>
    </location>
</feature>
<reference evidence="6" key="1">
    <citation type="submission" date="2025-08" db="UniProtKB">
        <authorList>
            <consortium name="RefSeq"/>
        </authorList>
    </citation>
    <scope>IDENTIFICATION</scope>
</reference>
<evidence type="ECO:0000256" key="3">
    <source>
        <dbReference type="SAM" id="SignalP"/>
    </source>
</evidence>
<dbReference type="InterPro" id="IPR016186">
    <property type="entry name" value="C-type_lectin-like/link_sf"/>
</dbReference>
<dbReference type="RefSeq" id="XP_004713907.1">
    <property type="nucleotide sequence ID" value="XM_004713850.1"/>
</dbReference>
<feature type="signal peptide" evidence="3">
    <location>
        <begin position="1"/>
        <end position="26"/>
    </location>
</feature>
<keyword evidence="1" id="KW-0430">Lectin</keyword>
<dbReference type="InterPro" id="IPR050111">
    <property type="entry name" value="C-type_lectin/snaclec_domain"/>
</dbReference>
<dbReference type="Gene3D" id="3.10.100.10">
    <property type="entry name" value="Mannose-Binding Protein A, subunit A"/>
    <property type="match status" value="1"/>
</dbReference>
<dbReference type="InterPro" id="IPR001304">
    <property type="entry name" value="C-type_lectin-like"/>
</dbReference>
<dbReference type="Proteomes" id="UP000694863">
    <property type="component" value="Unplaced"/>
</dbReference>
<protein>
    <submittedName>
        <fullName evidence="6">Lithostathine-like isoform X1</fullName>
    </submittedName>
</protein>
<evidence type="ECO:0000313" key="5">
    <source>
        <dbReference type="Proteomes" id="UP000694863"/>
    </source>
</evidence>
<dbReference type="InterPro" id="IPR018378">
    <property type="entry name" value="C-type_lectin_CS"/>
</dbReference>
<dbReference type="SUPFAM" id="SSF56436">
    <property type="entry name" value="C-type lectin-like"/>
    <property type="match status" value="1"/>
</dbReference>
<feature type="chain" id="PRO_5045585850" evidence="3">
    <location>
        <begin position="27"/>
        <end position="175"/>
    </location>
</feature>
<dbReference type="InterPro" id="IPR016187">
    <property type="entry name" value="CTDL_fold"/>
</dbReference>
<dbReference type="PROSITE" id="PS50041">
    <property type="entry name" value="C_TYPE_LECTIN_2"/>
    <property type="match status" value="1"/>
</dbReference>
<evidence type="ECO:0000256" key="1">
    <source>
        <dbReference type="ARBA" id="ARBA00022734"/>
    </source>
</evidence>
<dbReference type="GeneID" id="101651306"/>
<gene>
    <name evidence="6" type="primary">LOC101651306</name>
</gene>
<keyword evidence="3" id="KW-0732">Signal</keyword>
<evidence type="ECO:0000259" key="4">
    <source>
        <dbReference type="PROSITE" id="PS50041"/>
    </source>
</evidence>
<dbReference type="PRINTS" id="PR01504">
    <property type="entry name" value="PNCREATITSAP"/>
</dbReference>
<accession>A0ABM0J3C3</accession>